<gene>
    <name evidence="1" type="ORF">AB6724_07355</name>
</gene>
<accession>A0ABV3ZUT7</accession>
<dbReference type="EMBL" id="JBFYGN010000006">
    <property type="protein sequence ID" value="MEX8192654.1"/>
    <property type="molecule type" value="Genomic_DNA"/>
</dbReference>
<keyword evidence="2" id="KW-1185">Reference proteome</keyword>
<sequence length="50" mass="5585">MVIPPWLDDSDFYLLWTAVASAGSYGFERDPARVFPIVVKVDVHDVTMSA</sequence>
<dbReference type="RefSeq" id="WP_369337855.1">
    <property type="nucleotide sequence ID" value="NZ_JBFYGN010000006.1"/>
</dbReference>
<reference evidence="1 2" key="1">
    <citation type="journal article" date="2013" name="Int. J. Syst. Evol. Microbiol.">
        <title>Comamonas guangdongensis sp. nov., isolated from subterranean forest sediment, and emended description of the genus Comamonas.</title>
        <authorList>
            <person name="Zhang J."/>
            <person name="Wang Y."/>
            <person name="Zhou S."/>
            <person name="Wu C."/>
            <person name="He J."/>
            <person name="Li F."/>
        </authorList>
    </citation>
    <scope>NUCLEOTIDE SEQUENCE [LARGE SCALE GENOMIC DNA]</scope>
    <source>
        <strain evidence="1 2">CCTCC AB2011133</strain>
    </source>
</reference>
<proteinExistence type="predicted"/>
<evidence type="ECO:0000313" key="2">
    <source>
        <dbReference type="Proteomes" id="UP001561046"/>
    </source>
</evidence>
<name>A0ABV3ZUT7_9BURK</name>
<evidence type="ECO:0000313" key="1">
    <source>
        <dbReference type="EMBL" id="MEX8192654.1"/>
    </source>
</evidence>
<comment type="caution">
    <text evidence="1">The sequence shown here is derived from an EMBL/GenBank/DDBJ whole genome shotgun (WGS) entry which is preliminary data.</text>
</comment>
<protein>
    <submittedName>
        <fullName evidence="1">Uncharacterized protein</fullName>
    </submittedName>
</protein>
<dbReference type="Proteomes" id="UP001561046">
    <property type="component" value="Unassembled WGS sequence"/>
</dbReference>
<organism evidence="1 2">
    <name type="scientific">Comamonas guangdongensis</name>
    <dbReference type="NCBI Taxonomy" id="510515"/>
    <lineage>
        <taxon>Bacteria</taxon>
        <taxon>Pseudomonadati</taxon>
        <taxon>Pseudomonadota</taxon>
        <taxon>Betaproteobacteria</taxon>
        <taxon>Burkholderiales</taxon>
        <taxon>Comamonadaceae</taxon>
        <taxon>Comamonas</taxon>
    </lineage>
</organism>